<organism evidence="2 3">
    <name type="scientific">Coprinellus micaceus</name>
    <name type="common">Glistening ink-cap mushroom</name>
    <name type="synonym">Coprinus micaceus</name>
    <dbReference type="NCBI Taxonomy" id="71717"/>
    <lineage>
        <taxon>Eukaryota</taxon>
        <taxon>Fungi</taxon>
        <taxon>Dikarya</taxon>
        <taxon>Basidiomycota</taxon>
        <taxon>Agaricomycotina</taxon>
        <taxon>Agaricomycetes</taxon>
        <taxon>Agaricomycetidae</taxon>
        <taxon>Agaricales</taxon>
        <taxon>Agaricineae</taxon>
        <taxon>Psathyrellaceae</taxon>
        <taxon>Coprinellus</taxon>
    </lineage>
</organism>
<evidence type="ECO:0000259" key="1">
    <source>
        <dbReference type="Pfam" id="PF12937"/>
    </source>
</evidence>
<dbReference type="PANTHER" id="PTHR38926:SF5">
    <property type="entry name" value="F-BOX AND LEUCINE-RICH REPEAT PROTEIN 6"/>
    <property type="match status" value="1"/>
</dbReference>
<keyword evidence="3" id="KW-1185">Reference proteome</keyword>
<comment type="caution">
    <text evidence="2">The sequence shown here is derived from an EMBL/GenBank/DDBJ whole genome shotgun (WGS) entry which is preliminary data.</text>
</comment>
<accession>A0A4Y7T4E2</accession>
<dbReference type="InterPro" id="IPR032675">
    <property type="entry name" value="LRR_dom_sf"/>
</dbReference>
<dbReference type="SUPFAM" id="SSF52047">
    <property type="entry name" value="RNI-like"/>
    <property type="match status" value="1"/>
</dbReference>
<dbReference type="Gene3D" id="3.80.10.10">
    <property type="entry name" value="Ribonuclease Inhibitor"/>
    <property type="match status" value="1"/>
</dbReference>
<evidence type="ECO:0000313" key="2">
    <source>
        <dbReference type="EMBL" id="TEB28429.1"/>
    </source>
</evidence>
<dbReference type="EMBL" id="QPFP01000032">
    <property type="protein sequence ID" value="TEB28429.1"/>
    <property type="molecule type" value="Genomic_DNA"/>
</dbReference>
<dbReference type="PANTHER" id="PTHR38926">
    <property type="entry name" value="F-BOX DOMAIN CONTAINING PROTEIN, EXPRESSED"/>
    <property type="match status" value="1"/>
</dbReference>
<name>A0A4Y7T4E2_COPMI</name>
<dbReference type="Gene3D" id="1.20.1280.50">
    <property type="match status" value="1"/>
</dbReference>
<dbReference type="Pfam" id="PF12937">
    <property type="entry name" value="F-box-like"/>
    <property type="match status" value="1"/>
</dbReference>
<dbReference type="InterPro" id="IPR001810">
    <property type="entry name" value="F-box_dom"/>
</dbReference>
<sequence length="552" mass="62387">MDTHRLQTAKKGNIALQAYEVAFLRQEISTRERSIAALLAECESYKAILSPLRRQVVPAEILGEIFHHTLQIDESDRDYTIDEQLCDICLVCKAWRQAALATPRLWSTIESFPLDARSPGDLGRAKAWFQRAGSLPRTIGLVERDHGDEEREYDDASDDEEVLVIGEVIREAAPCPLKDPSLAAFLAEASGLERVTLSCHSMQCLQGLMDGIEAKARCAPRSWDSMRSLELRVEDGFWDDDDPPKVDLLRRLPHSLIQLQLDLPCFLDIHDEDWVPMTLSSPNLTELELSMSAWPTYWVLLCVESCPSLQTLTIDLCHNDADWDTVGPWTGDSMLTGYTLPLLHTLRLRNFVERQSTTKVLQFLNTPSLTELDISFDCPRSDLEAEEDMRRNPGFEDFADHMHAFMLNSGCKNTLRRVRIHALVLPWNTLQSVLEAVSPITQLTLDGVWSDEPWPAWPTTLLPSLQALEILEVDDTFDPQSVFSFAQARSDSVHTQDDRLKRLKISMVRKATFSHPNGCAAARKLRKSGVEIEVVLENPEDVWSKAIPKTMG</sequence>
<feature type="domain" description="F-box" evidence="1">
    <location>
        <begin position="58"/>
        <end position="109"/>
    </location>
</feature>
<dbReference type="AlphaFoldDB" id="A0A4Y7T4E2"/>
<dbReference type="OrthoDB" id="2995180at2759"/>
<protein>
    <recommendedName>
        <fullName evidence="1">F-box domain-containing protein</fullName>
    </recommendedName>
</protein>
<proteinExistence type="predicted"/>
<reference evidence="2 3" key="1">
    <citation type="journal article" date="2019" name="Nat. Ecol. Evol.">
        <title>Megaphylogeny resolves global patterns of mushroom evolution.</title>
        <authorList>
            <person name="Varga T."/>
            <person name="Krizsan K."/>
            <person name="Foldi C."/>
            <person name="Dima B."/>
            <person name="Sanchez-Garcia M."/>
            <person name="Sanchez-Ramirez S."/>
            <person name="Szollosi G.J."/>
            <person name="Szarkandi J.G."/>
            <person name="Papp V."/>
            <person name="Albert L."/>
            <person name="Andreopoulos W."/>
            <person name="Angelini C."/>
            <person name="Antonin V."/>
            <person name="Barry K.W."/>
            <person name="Bougher N.L."/>
            <person name="Buchanan P."/>
            <person name="Buyck B."/>
            <person name="Bense V."/>
            <person name="Catcheside P."/>
            <person name="Chovatia M."/>
            <person name="Cooper J."/>
            <person name="Damon W."/>
            <person name="Desjardin D."/>
            <person name="Finy P."/>
            <person name="Geml J."/>
            <person name="Haridas S."/>
            <person name="Hughes K."/>
            <person name="Justo A."/>
            <person name="Karasinski D."/>
            <person name="Kautmanova I."/>
            <person name="Kiss B."/>
            <person name="Kocsube S."/>
            <person name="Kotiranta H."/>
            <person name="LaButti K.M."/>
            <person name="Lechner B.E."/>
            <person name="Liimatainen K."/>
            <person name="Lipzen A."/>
            <person name="Lukacs Z."/>
            <person name="Mihaltcheva S."/>
            <person name="Morgado L.N."/>
            <person name="Niskanen T."/>
            <person name="Noordeloos M.E."/>
            <person name="Ohm R.A."/>
            <person name="Ortiz-Santana B."/>
            <person name="Ovrebo C."/>
            <person name="Racz N."/>
            <person name="Riley R."/>
            <person name="Savchenko A."/>
            <person name="Shiryaev A."/>
            <person name="Soop K."/>
            <person name="Spirin V."/>
            <person name="Szebenyi C."/>
            <person name="Tomsovsky M."/>
            <person name="Tulloss R.E."/>
            <person name="Uehling J."/>
            <person name="Grigoriev I.V."/>
            <person name="Vagvolgyi C."/>
            <person name="Papp T."/>
            <person name="Martin F.M."/>
            <person name="Miettinen O."/>
            <person name="Hibbett D.S."/>
            <person name="Nagy L.G."/>
        </authorList>
    </citation>
    <scope>NUCLEOTIDE SEQUENCE [LARGE SCALE GENOMIC DNA]</scope>
    <source>
        <strain evidence="2 3">FP101781</strain>
    </source>
</reference>
<dbReference type="Proteomes" id="UP000298030">
    <property type="component" value="Unassembled WGS sequence"/>
</dbReference>
<evidence type="ECO:0000313" key="3">
    <source>
        <dbReference type="Proteomes" id="UP000298030"/>
    </source>
</evidence>
<gene>
    <name evidence="2" type="ORF">FA13DRAFT_1793909</name>
</gene>